<dbReference type="PROSITE" id="PS50005">
    <property type="entry name" value="TPR"/>
    <property type="match status" value="1"/>
</dbReference>
<keyword evidence="1" id="KW-0677">Repeat</keyword>
<feature type="non-terminal residue" evidence="3">
    <location>
        <position position="99"/>
    </location>
</feature>
<gene>
    <name evidence="3" type="ORF">S03H2_60646</name>
</gene>
<sequence length="99" mass="11810">MRIYLFFLLLLLNQNTPLNQEFSNDELFRKGNALYKEGKYEDAIEQYRKIIDGGILNGNLFYNLGNAYFRKGKIGYAILYYEKALKFLPRDRELNENLR</sequence>
<proteinExistence type="predicted"/>
<dbReference type="SMART" id="SM00028">
    <property type="entry name" value="TPR"/>
    <property type="match status" value="2"/>
</dbReference>
<protein>
    <submittedName>
        <fullName evidence="3">Uncharacterized protein</fullName>
    </submittedName>
</protein>
<comment type="caution">
    <text evidence="3">The sequence shown here is derived from an EMBL/GenBank/DDBJ whole genome shotgun (WGS) entry which is preliminary data.</text>
</comment>
<dbReference type="Pfam" id="PF00515">
    <property type="entry name" value="TPR_1"/>
    <property type="match status" value="1"/>
</dbReference>
<keyword evidence="2" id="KW-0802">TPR repeat</keyword>
<evidence type="ECO:0000256" key="2">
    <source>
        <dbReference type="ARBA" id="ARBA00022803"/>
    </source>
</evidence>
<reference evidence="3" key="1">
    <citation type="journal article" date="2014" name="Front. Microbiol.">
        <title>High frequency of phylogenetically diverse reductive dehalogenase-homologous genes in deep subseafloor sedimentary metagenomes.</title>
        <authorList>
            <person name="Kawai M."/>
            <person name="Futagami T."/>
            <person name="Toyoda A."/>
            <person name="Takaki Y."/>
            <person name="Nishi S."/>
            <person name="Hori S."/>
            <person name="Arai W."/>
            <person name="Tsubouchi T."/>
            <person name="Morono Y."/>
            <person name="Uchiyama I."/>
            <person name="Ito T."/>
            <person name="Fujiyama A."/>
            <person name="Inagaki F."/>
            <person name="Takami H."/>
        </authorList>
    </citation>
    <scope>NUCLEOTIDE SEQUENCE</scope>
    <source>
        <strain evidence="3">Expedition CK06-06</strain>
    </source>
</reference>
<dbReference type="PROSITE" id="PS50293">
    <property type="entry name" value="TPR_REGION"/>
    <property type="match status" value="1"/>
</dbReference>
<dbReference type="EMBL" id="BARU01039099">
    <property type="protein sequence ID" value="GAH77672.1"/>
    <property type="molecule type" value="Genomic_DNA"/>
</dbReference>
<dbReference type="InterPro" id="IPR019734">
    <property type="entry name" value="TPR_rpt"/>
</dbReference>
<evidence type="ECO:0000256" key="1">
    <source>
        <dbReference type="ARBA" id="ARBA00022737"/>
    </source>
</evidence>
<organism evidence="3">
    <name type="scientific">marine sediment metagenome</name>
    <dbReference type="NCBI Taxonomy" id="412755"/>
    <lineage>
        <taxon>unclassified sequences</taxon>
        <taxon>metagenomes</taxon>
        <taxon>ecological metagenomes</taxon>
    </lineage>
</organism>
<dbReference type="AlphaFoldDB" id="X1I7I0"/>
<dbReference type="InterPro" id="IPR013105">
    <property type="entry name" value="TPR_2"/>
</dbReference>
<accession>X1I7I0</accession>
<dbReference type="Pfam" id="PF07719">
    <property type="entry name" value="TPR_2"/>
    <property type="match status" value="1"/>
</dbReference>
<dbReference type="SUPFAM" id="SSF48452">
    <property type="entry name" value="TPR-like"/>
    <property type="match status" value="1"/>
</dbReference>
<dbReference type="Gene3D" id="1.25.40.10">
    <property type="entry name" value="Tetratricopeptide repeat domain"/>
    <property type="match status" value="1"/>
</dbReference>
<name>X1I7I0_9ZZZZ</name>
<evidence type="ECO:0000313" key="3">
    <source>
        <dbReference type="EMBL" id="GAH77672.1"/>
    </source>
</evidence>
<dbReference type="InterPro" id="IPR011990">
    <property type="entry name" value="TPR-like_helical_dom_sf"/>
</dbReference>